<name>A0A6J7DJB0_9ZZZZ</name>
<dbReference type="PROSITE" id="PS51128">
    <property type="entry name" value="ZF_DKSA_2"/>
    <property type="match status" value="1"/>
</dbReference>
<reference evidence="1" key="1">
    <citation type="submission" date="2020-05" db="EMBL/GenBank/DDBJ databases">
        <authorList>
            <person name="Chiriac C."/>
            <person name="Salcher M."/>
            <person name="Ghai R."/>
            <person name="Kavagutti S V."/>
        </authorList>
    </citation>
    <scope>NUCLEOTIDE SEQUENCE</scope>
</reference>
<evidence type="ECO:0000313" key="1">
    <source>
        <dbReference type="EMBL" id="CAB4870626.1"/>
    </source>
</evidence>
<dbReference type="Gene3D" id="1.20.120.910">
    <property type="entry name" value="DksA, coiled-coil domain"/>
    <property type="match status" value="1"/>
</dbReference>
<proteinExistence type="predicted"/>
<gene>
    <name evidence="1" type="ORF">UFOPK3381_00783</name>
</gene>
<sequence length="67" mass="7523">MTIENESVVNIEALLSEVDVAMRRLADGTYQLCAVCQAPIDRERLVDNPLLTTCVQHPQLNESDDHE</sequence>
<organism evidence="1">
    <name type="scientific">freshwater metagenome</name>
    <dbReference type="NCBI Taxonomy" id="449393"/>
    <lineage>
        <taxon>unclassified sequences</taxon>
        <taxon>metagenomes</taxon>
        <taxon>ecological metagenomes</taxon>
    </lineage>
</organism>
<accession>A0A6J7DJB0</accession>
<dbReference type="AlphaFoldDB" id="A0A6J7DJB0"/>
<protein>
    <submittedName>
        <fullName evidence="1">Unannotated protein</fullName>
    </submittedName>
</protein>
<dbReference type="EMBL" id="CAFBLN010000026">
    <property type="protein sequence ID" value="CAB4870626.1"/>
    <property type="molecule type" value="Genomic_DNA"/>
</dbReference>